<dbReference type="PANTHER" id="PTHR30387">
    <property type="entry name" value="MANNONATE DEHYDRATASE"/>
    <property type="match status" value="1"/>
</dbReference>
<dbReference type="UniPathway" id="UPA00246"/>
<dbReference type="Pfam" id="PF03786">
    <property type="entry name" value="UxuA"/>
    <property type="match status" value="1"/>
</dbReference>
<protein>
    <recommendedName>
        <fullName evidence="5 9">Mannonate dehydratase</fullName>
        <ecNumber evidence="5 9">4.2.1.8</ecNumber>
    </recommendedName>
    <alternativeName>
        <fullName evidence="9">D-mannonate hydro-lyase</fullName>
    </alternativeName>
</protein>
<dbReference type="InterPro" id="IPR036237">
    <property type="entry name" value="Xyl_isomerase-like_sf"/>
</dbReference>
<organism evidence="10 11">
    <name type="scientific">Leeuwenhoekiella blandensis (strain CECT 7118 / CCUG 51940 / KCTC 22103 / MED217)</name>
    <name type="common">Flavobacterium sp. (strain MED217)</name>
    <dbReference type="NCBI Taxonomy" id="398720"/>
    <lineage>
        <taxon>Bacteria</taxon>
        <taxon>Pseudomonadati</taxon>
        <taxon>Bacteroidota</taxon>
        <taxon>Flavobacteriia</taxon>
        <taxon>Flavobacteriales</taxon>
        <taxon>Flavobacteriaceae</taxon>
        <taxon>Leeuwenhoekiella</taxon>
    </lineage>
</organism>
<dbReference type="OrthoDB" id="9780250at2"/>
<dbReference type="GO" id="GO:0042840">
    <property type="term" value="P:D-glucuronate catabolic process"/>
    <property type="evidence" value="ECO:0007669"/>
    <property type="project" value="TreeGrafter"/>
</dbReference>
<dbReference type="GO" id="GO:0008198">
    <property type="term" value="F:ferrous iron binding"/>
    <property type="evidence" value="ECO:0007669"/>
    <property type="project" value="TreeGrafter"/>
</dbReference>
<evidence type="ECO:0000313" key="10">
    <source>
        <dbReference type="EMBL" id="EAQ48404.1"/>
    </source>
</evidence>
<evidence type="ECO:0000256" key="6">
    <source>
        <dbReference type="ARBA" id="ARBA00023004"/>
    </source>
</evidence>
<dbReference type="GO" id="GO:0030145">
    <property type="term" value="F:manganese ion binding"/>
    <property type="evidence" value="ECO:0007669"/>
    <property type="project" value="TreeGrafter"/>
</dbReference>
<comment type="caution">
    <text evidence="10">The sequence shown here is derived from an EMBL/GenBank/DDBJ whole genome shotgun (WGS) entry which is preliminary data.</text>
</comment>
<dbReference type="NCBIfam" id="NF003027">
    <property type="entry name" value="PRK03906.1"/>
    <property type="match status" value="1"/>
</dbReference>
<evidence type="ECO:0000256" key="3">
    <source>
        <dbReference type="ARBA" id="ARBA00004892"/>
    </source>
</evidence>
<keyword evidence="7 9" id="KW-0464">Manganese</keyword>
<comment type="cofactor">
    <cofactor evidence="9">
        <name>Fe(2+)</name>
        <dbReference type="ChEBI" id="CHEBI:29033"/>
    </cofactor>
    <cofactor evidence="9">
        <name>Mn(2+)</name>
        <dbReference type="ChEBI" id="CHEBI:29035"/>
    </cofactor>
</comment>
<keyword evidence="11" id="KW-1185">Reference proteome</keyword>
<accession>A3XPX4</accession>
<dbReference type="SUPFAM" id="SSF51658">
    <property type="entry name" value="Xylose isomerase-like"/>
    <property type="match status" value="1"/>
</dbReference>
<dbReference type="AlphaFoldDB" id="A3XPX4"/>
<dbReference type="NCBIfam" id="TIGR00695">
    <property type="entry name" value="uxuA"/>
    <property type="match status" value="1"/>
</dbReference>
<dbReference type="HAMAP" id="MF_00106">
    <property type="entry name" value="UxuA"/>
    <property type="match status" value="1"/>
</dbReference>
<gene>
    <name evidence="9" type="primary">uxuA</name>
    <name evidence="10" type="ORF">MED217_12894</name>
</gene>
<dbReference type="EC" id="4.2.1.8" evidence="5 9"/>
<dbReference type="eggNOG" id="COG1312">
    <property type="taxonomic scope" value="Bacteria"/>
</dbReference>
<evidence type="ECO:0000256" key="4">
    <source>
        <dbReference type="ARBA" id="ARBA00007389"/>
    </source>
</evidence>
<dbReference type="InterPro" id="IPR004628">
    <property type="entry name" value="Man_deHydtase"/>
</dbReference>
<keyword evidence="8 9" id="KW-0456">Lyase</keyword>
<dbReference type="GO" id="GO:0008927">
    <property type="term" value="F:mannonate dehydratase activity"/>
    <property type="evidence" value="ECO:0007669"/>
    <property type="project" value="UniProtKB-UniRule"/>
</dbReference>
<name>A3XPX4_LEEBM</name>
<evidence type="ECO:0000256" key="1">
    <source>
        <dbReference type="ARBA" id="ARBA00001794"/>
    </source>
</evidence>
<dbReference type="PIRSF" id="PIRSF016049">
    <property type="entry name" value="Man_dehyd"/>
    <property type="match status" value="1"/>
</dbReference>
<evidence type="ECO:0000256" key="5">
    <source>
        <dbReference type="ARBA" id="ARBA00012927"/>
    </source>
</evidence>
<dbReference type="HOGENOM" id="CLU_058621_2_0_10"/>
<dbReference type="EMBL" id="AANC01000008">
    <property type="protein sequence ID" value="EAQ48404.1"/>
    <property type="molecule type" value="Genomic_DNA"/>
</dbReference>
<dbReference type="Proteomes" id="UP000001601">
    <property type="component" value="Unassembled WGS sequence"/>
</dbReference>
<comment type="function">
    <text evidence="2 9">Catalyzes the dehydration of D-mannonate.</text>
</comment>
<dbReference type="PANTHER" id="PTHR30387:SF2">
    <property type="entry name" value="MANNONATE DEHYDRATASE"/>
    <property type="match status" value="1"/>
</dbReference>
<evidence type="ECO:0000256" key="2">
    <source>
        <dbReference type="ARBA" id="ARBA00002713"/>
    </source>
</evidence>
<evidence type="ECO:0000313" key="11">
    <source>
        <dbReference type="Proteomes" id="UP000001601"/>
    </source>
</evidence>
<dbReference type="RefSeq" id="WP_009780933.1">
    <property type="nucleotide sequence ID" value="NZ_CH672395.1"/>
</dbReference>
<evidence type="ECO:0000256" key="7">
    <source>
        <dbReference type="ARBA" id="ARBA00023211"/>
    </source>
</evidence>
<evidence type="ECO:0000256" key="9">
    <source>
        <dbReference type="HAMAP-Rule" id="MF_00106"/>
    </source>
</evidence>
<sequence>MYTTQQSMRWFGPSDAIRLDDLKAAGVSGVVTALHEIPVGEVWSIKAIQERQEYIDSFGLRWNVVESLPVSEAIKQRRGDFERHIVNYKTSLENLAQCGIYTVTYNFMPVLDWVRTDHRFENSDGTLALAYDHIAFVFFDVHLLQRPGAKLSYTEDELQAARAYGERLSDEEQNELFKNALLGLPGSKGHFTAKQILELLADYAHIDEHQLRKNLICFLEEIIPVAKSCNVQMAIHPDDPPFSVLGLPRVVRNYDDLKQIFEAVPDQANGLCYCTGSLGADPETDLIQVLETFKERIHFLHLRNIKRYDAKLFQESAHLDGDHPMAAIMQGVLSIMQQRKINLPLRPDHGFLFRSEWNSESYPGYSYIGRLKALAELRGLELGLCYSKSDQLG</sequence>
<comment type="catalytic activity">
    <reaction evidence="1 9">
        <text>D-mannonate = 2-dehydro-3-deoxy-D-gluconate + H2O</text>
        <dbReference type="Rhea" id="RHEA:20097"/>
        <dbReference type="ChEBI" id="CHEBI:15377"/>
        <dbReference type="ChEBI" id="CHEBI:17767"/>
        <dbReference type="ChEBI" id="CHEBI:57990"/>
        <dbReference type="EC" id="4.2.1.8"/>
    </reaction>
</comment>
<comment type="pathway">
    <text evidence="3 9">Carbohydrate metabolism; pentose and glucuronate interconversion.</text>
</comment>
<keyword evidence="6 9" id="KW-0408">Iron</keyword>
<comment type="similarity">
    <text evidence="4 9">Belongs to the mannonate dehydratase family.</text>
</comment>
<reference evidence="10 11" key="1">
    <citation type="journal article" date="2007" name="Nature">
        <title>Light stimulates growth of proteorhodopsin-containing marine Flavobacteria.</title>
        <authorList>
            <person name="Gomez-Consarnau L."/>
            <person name="Gonzalez J.M."/>
            <person name="Coll-Llado M."/>
            <person name="Gourdon P."/>
            <person name="Pascher T."/>
            <person name="Neutze R."/>
            <person name="Pedros-Alio C."/>
            <person name="Pinhassi J."/>
        </authorList>
    </citation>
    <scope>NUCLEOTIDE SEQUENCE [LARGE SCALE GENOMIC DNA]</scope>
    <source>
        <strain evidence="10 11">MED217</strain>
    </source>
</reference>
<proteinExistence type="inferred from homology"/>
<dbReference type="STRING" id="398720.MED217_12894"/>
<evidence type="ECO:0000256" key="8">
    <source>
        <dbReference type="ARBA" id="ARBA00023239"/>
    </source>
</evidence>
<dbReference type="Gene3D" id="3.20.20.150">
    <property type="entry name" value="Divalent-metal-dependent TIM barrel enzymes"/>
    <property type="match status" value="2"/>
</dbReference>